<evidence type="ECO:0000313" key="4">
    <source>
        <dbReference type="Proteomes" id="UP000236161"/>
    </source>
</evidence>
<dbReference type="OrthoDB" id="6108017at2759"/>
<dbReference type="Proteomes" id="UP000236161">
    <property type="component" value="Unassembled WGS sequence"/>
</dbReference>
<protein>
    <recommendedName>
        <fullName evidence="2">TH1 domain-containing protein</fullName>
    </recommendedName>
</protein>
<evidence type="ECO:0000259" key="2">
    <source>
        <dbReference type="PROSITE" id="PS51757"/>
    </source>
</evidence>
<feature type="region of interest" description="Disordered" evidence="1">
    <location>
        <begin position="1"/>
        <end position="29"/>
    </location>
</feature>
<dbReference type="GO" id="GO:0016459">
    <property type="term" value="C:myosin complex"/>
    <property type="evidence" value="ECO:0007669"/>
    <property type="project" value="InterPro"/>
</dbReference>
<feature type="domain" description="TH1" evidence="2">
    <location>
        <begin position="35"/>
        <end position="214"/>
    </location>
</feature>
<gene>
    <name evidence="3" type="ORF">AXF42_Ash014573</name>
</gene>
<proteinExistence type="predicted"/>
<dbReference type="Pfam" id="PF06017">
    <property type="entry name" value="Myosin_TH1"/>
    <property type="match status" value="1"/>
</dbReference>
<keyword evidence="4" id="KW-1185">Reference proteome</keyword>
<evidence type="ECO:0000256" key="1">
    <source>
        <dbReference type="SAM" id="MobiDB-lite"/>
    </source>
</evidence>
<dbReference type="GO" id="GO:0003774">
    <property type="term" value="F:cytoskeletal motor activity"/>
    <property type="evidence" value="ECO:0007669"/>
    <property type="project" value="InterPro"/>
</dbReference>
<organism evidence="3 4">
    <name type="scientific">Apostasia shenzhenica</name>
    <dbReference type="NCBI Taxonomy" id="1088818"/>
    <lineage>
        <taxon>Eukaryota</taxon>
        <taxon>Viridiplantae</taxon>
        <taxon>Streptophyta</taxon>
        <taxon>Embryophyta</taxon>
        <taxon>Tracheophyta</taxon>
        <taxon>Spermatophyta</taxon>
        <taxon>Magnoliopsida</taxon>
        <taxon>Liliopsida</taxon>
        <taxon>Asparagales</taxon>
        <taxon>Orchidaceae</taxon>
        <taxon>Apostasioideae</taxon>
        <taxon>Apostasia</taxon>
    </lineage>
</organism>
<dbReference type="EMBL" id="KZ451976">
    <property type="protein sequence ID" value="PKA55901.1"/>
    <property type="molecule type" value="Genomic_DNA"/>
</dbReference>
<sequence length="214" mass="23754">MEANAGEEGAESSPAPSPQTENKENGLPLPFMGMKVRRRASLLKECHGDYVGVTSDPYLSKILAKQGNAAFYVLVLFSSDGQVLFADKVLRFTGSGKIKRRILLITDFAIYLIDSDSDVLKRRIALAAVEKLCVSELNDNFFAIIIPSEYDCLMASTRRTEIVDTLVEFTRISSGFELEILRSNRFEYNAAADMVKEVEFQEVNGNAQRKPAIG</sequence>
<dbReference type="PANTHER" id="PTHR34969:SF1">
    <property type="entry name" value="TH1 DOMAIN-CONTAINING PROTEIN"/>
    <property type="match status" value="1"/>
</dbReference>
<dbReference type="InterPro" id="IPR010926">
    <property type="entry name" value="Myosin_TH1"/>
</dbReference>
<accession>A0A2I0AK34</accession>
<reference evidence="3 4" key="1">
    <citation type="journal article" date="2017" name="Nature">
        <title>The Apostasia genome and the evolution of orchids.</title>
        <authorList>
            <person name="Zhang G.Q."/>
            <person name="Liu K.W."/>
            <person name="Li Z."/>
            <person name="Lohaus R."/>
            <person name="Hsiao Y.Y."/>
            <person name="Niu S.C."/>
            <person name="Wang J.Y."/>
            <person name="Lin Y.C."/>
            <person name="Xu Q."/>
            <person name="Chen L.J."/>
            <person name="Yoshida K."/>
            <person name="Fujiwara S."/>
            <person name="Wang Z.W."/>
            <person name="Zhang Y.Q."/>
            <person name="Mitsuda N."/>
            <person name="Wang M."/>
            <person name="Liu G.H."/>
            <person name="Pecoraro L."/>
            <person name="Huang H.X."/>
            <person name="Xiao X.J."/>
            <person name="Lin M."/>
            <person name="Wu X.Y."/>
            <person name="Wu W.L."/>
            <person name="Chen Y.Y."/>
            <person name="Chang S.B."/>
            <person name="Sakamoto S."/>
            <person name="Ohme-Takagi M."/>
            <person name="Yagi M."/>
            <person name="Zeng S.J."/>
            <person name="Shen C.Y."/>
            <person name="Yeh C.M."/>
            <person name="Luo Y.B."/>
            <person name="Tsai W.C."/>
            <person name="Van de Peer Y."/>
            <person name="Liu Z.J."/>
        </authorList>
    </citation>
    <scope>NUCLEOTIDE SEQUENCE [LARGE SCALE GENOMIC DNA]</scope>
    <source>
        <strain evidence="4">cv. Shenzhen</strain>
        <tissue evidence="3">Stem</tissue>
    </source>
</reference>
<name>A0A2I0AK34_9ASPA</name>
<dbReference type="PANTHER" id="PTHR34969">
    <property type="entry name" value="OS01G0621700 PROTEIN"/>
    <property type="match status" value="1"/>
</dbReference>
<evidence type="ECO:0000313" key="3">
    <source>
        <dbReference type="EMBL" id="PKA55901.1"/>
    </source>
</evidence>
<dbReference type="PROSITE" id="PS51757">
    <property type="entry name" value="TH1"/>
    <property type="match status" value="1"/>
</dbReference>
<dbReference type="AlphaFoldDB" id="A0A2I0AK34"/>